<sequence>MFFLKIISILFYMFLGAFLGASLYKIAEEKEPKENISGVFQQLNILSPSDSVNEKSENNNFIDKIKSSILHKWFIFINDFIPTVRKYL</sequence>
<keyword evidence="1" id="KW-0812">Transmembrane</keyword>
<organism evidence="2 3">
    <name type="scientific">Candidatus Phytoplasma oryzae</name>
    <dbReference type="NCBI Taxonomy" id="203274"/>
    <lineage>
        <taxon>Bacteria</taxon>
        <taxon>Bacillati</taxon>
        <taxon>Mycoplasmatota</taxon>
        <taxon>Mollicutes</taxon>
        <taxon>Acholeplasmatales</taxon>
        <taxon>Acholeplasmataceae</taxon>
        <taxon>Candidatus Phytoplasma</taxon>
        <taxon>16SrXI (Rice yellow dwarf group)</taxon>
    </lineage>
</organism>
<evidence type="ECO:0000256" key="1">
    <source>
        <dbReference type="SAM" id="Phobius"/>
    </source>
</evidence>
<accession>A0A328IH69</accession>
<dbReference type="Proteomes" id="UP000249343">
    <property type="component" value="Unassembled WGS sequence"/>
</dbReference>
<name>A0A328IH69_9MOLU</name>
<reference evidence="2 3" key="1">
    <citation type="submission" date="2014-04" db="EMBL/GenBank/DDBJ databases">
        <title>Genome study of Napier grass stunt phytoplasma.</title>
        <authorList>
            <person name="Kawicha P."/>
            <person name="Dickinson M."/>
            <person name="Hodgetts J."/>
        </authorList>
    </citation>
    <scope>NUCLEOTIDE SEQUENCE [LARGE SCALE GENOMIC DNA]</scope>
    <source>
        <strain evidence="2 3">NGS-S10</strain>
    </source>
</reference>
<keyword evidence="1" id="KW-1133">Transmembrane helix</keyword>
<protein>
    <submittedName>
        <fullName evidence="2">Uncharacterized protein</fullName>
    </submittedName>
</protein>
<keyword evidence="1" id="KW-0472">Membrane</keyword>
<keyword evidence="3" id="KW-1185">Reference proteome</keyword>
<comment type="caution">
    <text evidence="2">The sequence shown here is derived from an EMBL/GenBank/DDBJ whole genome shotgun (WGS) entry which is preliminary data.</text>
</comment>
<evidence type="ECO:0000313" key="2">
    <source>
        <dbReference type="EMBL" id="RAM57554.1"/>
    </source>
</evidence>
<evidence type="ECO:0000313" key="3">
    <source>
        <dbReference type="Proteomes" id="UP000249343"/>
    </source>
</evidence>
<proteinExistence type="predicted"/>
<dbReference type="RefSeq" id="WP_066540592.1">
    <property type="nucleotide sequence ID" value="NZ_JHUK01000008.1"/>
</dbReference>
<dbReference type="EMBL" id="JHUK01000008">
    <property type="protein sequence ID" value="RAM57554.1"/>
    <property type="molecule type" value="Genomic_DNA"/>
</dbReference>
<feature type="transmembrane region" description="Helical" evidence="1">
    <location>
        <begin position="6"/>
        <end position="24"/>
    </location>
</feature>
<dbReference type="AlphaFoldDB" id="A0A328IH69"/>
<gene>
    <name evidence="2" type="ORF">DH96_02430</name>
</gene>